<dbReference type="Proteomes" id="UP000294662">
    <property type="component" value="Unassembled WGS sequence"/>
</dbReference>
<dbReference type="Gene3D" id="3.40.50.1820">
    <property type="entry name" value="alpha/beta hydrolase"/>
    <property type="match status" value="1"/>
</dbReference>
<name>A0A4V2Z8C4_9RHOB</name>
<dbReference type="RefSeq" id="WP_132828100.1">
    <property type="nucleotide sequence ID" value="NZ_SMFP01000003.1"/>
</dbReference>
<dbReference type="EMBL" id="SMFP01000003">
    <property type="protein sequence ID" value="TDE39846.1"/>
    <property type="molecule type" value="Genomic_DNA"/>
</dbReference>
<keyword evidence="1" id="KW-0732">Signal</keyword>
<organism evidence="2 3">
    <name type="scientific">Antarcticimicrobium sediminis</name>
    <dbReference type="NCBI Taxonomy" id="2546227"/>
    <lineage>
        <taxon>Bacteria</taxon>
        <taxon>Pseudomonadati</taxon>
        <taxon>Pseudomonadota</taxon>
        <taxon>Alphaproteobacteria</taxon>
        <taxon>Rhodobacterales</taxon>
        <taxon>Paracoccaceae</taxon>
        <taxon>Antarcticimicrobium</taxon>
    </lineage>
</organism>
<evidence type="ECO:0000313" key="2">
    <source>
        <dbReference type="EMBL" id="TDE39846.1"/>
    </source>
</evidence>
<evidence type="ECO:0000313" key="3">
    <source>
        <dbReference type="Proteomes" id="UP000294662"/>
    </source>
</evidence>
<proteinExistence type="predicted"/>
<dbReference type="InterPro" id="IPR029058">
    <property type="entry name" value="AB_hydrolase_fold"/>
</dbReference>
<sequence length="269" mass="29162">MRGWALVLAVAMTLGTGAAARADEVQRTWDAAWVFVPAEGAAGYARRRVAELAAHLAENPPRALVVYAHGCDGLSEISAATGRFLAQAGVLMVAPDSFARQDKPVSCDPRIPRGGLHRAVLGWRQDEMRFAADRLRALAPDLPLILMGQSEGGITTATLPDIGADARVIEGWTCHAGWPEYRGLKARQGQPVLSLVGEEDPWFRLPVLHGDCGAFMQGPTQRSIVYRAPSHLAGKHWLSADRGVQRTILDFIDAIPTDRGHRHGDNQDD</sequence>
<reference evidence="2 3" key="1">
    <citation type="submission" date="2019-03" db="EMBL/GenBank/DDBJ databases">
        <authorList>
            <person name="Zhang S."/>
        </authorList>
    </citation>
    <scope>NUCLEOTIDE SEQUENCE [LARGE SCALE GENOMIC DNA]</scope>
    <source>
        <strain evidence="2 3">S4J41</strain>
    </source>
</reference>
<dbReference type="OrthoDB" id="3647650at2"/>
<keyword evidence="3" id="KW-1185">Reference proteome</keyword>
<accession>A0A4V2Z8C4</accession>
<dbReference type="AlphaFoldDB" id="A0A4V2Z8C4"/>
<comment type="caution">
    <text evidence="2">The sequence shown here is derived from an EMBL/GenBank/DDBJ whole genome shotgun (WGS) entry which is preliminary data.</text>
</comment>
<feature type="signal peptide" evidence="1">
    <location>
        <begin position="1"/>
        <end position="22"/>
    </location>
</feature>
<feature type="chain" id="PRO_5020316883" description="Dienelactone hydrolase" evidence="1">
    <location>
        <begin position="23"/>
        <end position="269"/>
    </location>
</feature>
<gene>
    <name evidence="2" type="ORF">E1B25_07325</name>
</gene>
<evidence type="ECO:0000256" key="1">
    <source>
        <dbReference type="SAM" id="SignalP"/>
    </source>
</evidence>
<protein>
    <recommendedName>
        <fullName evidence="4">Dienelactone hydrolase</fullName>
    </recommendedName>
</protein>
<evidence type="ECO:0008006" key="4">
    <source>
        <dbReference type="Google" id="ProtNLM"/>
    </source>
</evidence>
<dbReference type="SUPFAM" id="SSF53474">
    <property type="entry name" value="alpha/beta-Hydrolases"/>
    <property type="match status" value="1"/>
</dbReference>